<accession>A0A364L954</accession>
<name>A0A364L954_TALAM</name>
<keyword evidence="3" id="KW-1185">Reference proteome</keyword>
<dbReference type="EMBL" id="MIKG01000019">
    <property type="protein sequence ID" value="RAO72345.1"/>
    <property type="molecule type" value="Genomic_DNA"/>
</dbReference>
<evidence type="ECO:0008006" key="4">
    <source>
        <dbReference type="Google" id="ProtNLM"/>
    </source>
</evidence>
<dbReference type="RefSeq" id="XP_040736859.1">
    <property type="nucleotide sequence ID" value="XM_040881153.1"/>
</dbReference>
<gene>
    <name evidence="2" type="ORF">BHQ10_008357</name>
</gene>
<feature type="compositionally biased region" description="Polar residues" evidence="1">
    <location>
        <begin position="1"/>
        <end position="20"/>
    </location>
</feature>
<evidence type="ECO:0000256" key="1">
    <source>
        <dbReference type="SAM" id="MobiDB-lite"/>
    </source>
</evidence>
<protein>
    <recommendedName>
        <fullName evidence="4">Fascin domain-containing protein</fullName>
    </recommendedName>
</protein>
<sequence>MSSYSSDGEPCNTPTHTTVSIPEIRDIPPPSYANSTSQRTSAKIGPWKGSTYIIRDPETELVIGLRDGNLRMFSQEKSSGGFDFGQRDTHWQCHENGQMWLGFKNAVSGRWIGHNDNGKHWRFRCQAERHKSWEYFVTRQHPNGGHLLLVKDWDSFLPMRAADNGELVVERDVDAGTAWEFIKVDL</sequence>
<evidence type="ECO:0000313" key="2">
    <source>
        <dbReference type="EMBL" id="RAO72345.1"/>
    </source>
</evidence>
<evidence type="ECO:0000313" key="3">
    <source>
        <dbReference type="Proteomes" id="UP000249363"/>
    </source>
</evidence>
<dbReference type="OrthoDB" id="5289641at2759"/>
<dbReference type="GeneID" id="63797571"/>
<dbReference type="Proteomes" id="UP000249363">
    <property type="component" value="Unassembled WGS sequence"/>
</dbReference>
<feature type="region of interest" description="Disordered" evidence="1">
    <location>
        <begin position="1"/>
        <end position="43"/>
    </location>
</feature>
<reference evidence="2 3" key="1">
    <citation type="journal article" date="2017" name="Biotechnol. Biofuels">
        <title>Differential beta-glucosidase expression as a function of carbon source availability in Talaromyces amestolkiae: a genomic and proteomic approach.</title>
        <authorList>
            <person name="de Eugenio L.I."/>
            <person name="Mendez-Liter J.A."/>
            <person name="Nieto-Dominguez M."/>
            <person name="Alonso L."/>
            <person name="Gil-Munoz J."/>
            <person name="Barriuso J."/>
            <person name="Prieto A."/>
            <person name="Martinez M.J."/>
        </authorList>
    </citation>
    <scope>NUCLEOTIDE SEQUENCE [LARGE SCALE GENOMIC DNA]</scope>
    <source>
        <strain evidence="2 3">CIB</strain>
    </source>
</reference>
<dbReference type="PANTHER" id="PTHR39697:SF2">
    <property type="entry name" value="CYANOVIRIN-N DOMAIN-CONTAINING PROTEIN"/>
    <property type="match status" value="1"/>
</dbReference>
<proteinExistence type="predicted"/>
<dbReference type="AlphaFoldDB" id="A0A364L954"/>
<organism evidence="2 3">
    <name type="scientific">Talaromyces amestolkiae</name>
    <dbReference type="NCBI Taxonomy" id="1196081"/>
    <lineage>
        <taxon>Eukaryota</taxon>
        <taxon>Fungi</taxon>
        <taxon>Dikarya</taxon>
        <taxon>Ascomycota</taxon>
        <taxon>Pezizomycotina</taxon>
        <taxon>Eurotiomycetes</taxon>
        <taxon>Eurotiomycetidae</taxon>
        <taxon>Eurotiales</taxon>
        <taxon>Trichocomaceae</taxon>
        <taxon>Talaromyces</taxon>
        <taxon>Talaromyces sect. Talaromyces</taxon>
    </lineage>
</organism>
<dbReference type="PANTHER" id="PTHR39697">
    <property type="entry name" value="RICIN B LECTIN DOMAIN-CONTAINING PROTEIN-RELATED"/>
    <property type="match status" value="1"/>
</dbReference>
<comment type="caution">
    <text evidence="2">The sequence shown here is derived from an EMBL/GenBank/DDBJ whole genome shotgun (WGS) entry which is preliminary data.</text>
</comment>
<feature type="compositionally biased region" description="Polar residues" evidence="1">
    <location>
        <begin position="32"/>
        <end position="41"/>
    </location>
</feature>